<proteinExistence type="predicted"/>
<organism evidence="2 3">
    <name type="scientific">Klebsiella phage vB_KpM_FBKp24</name>
    <dbReference type="NCBI Taxonomy" id="2801834"/>
    <lineage>
        <taxon>Viruses</taxon>
        <taxon>Duplodnaviria</taxon>
        <taxon>Heunggongvirae</taxon>
        <taxon>Uroviricota</taxon>
        <taxon>Caudoviricetes</taxon>
        <taxon>Chimalliviridae</taxon>
        <taxon>Maaswegvirus</taxon>
        <taxon>Maaswegvirus Kp24</taxon>
    </lineage>
</organism>
<evidence type="ECO:0000313" key="2">
    <source>
        <dbReference type="EMBL" id="QQV92361.1"/>
    </source>
</evidence>
<keyword evidence="1" id="KW-0812">Transmembrane</keyword>
<gene>
    <name evidence="2" type="ORF">vBKpMFBKp24_136</name>
</gene>
<sequence length="38" mass="3828">MKNALSLFGAGAMAIALDLAVLPACILALIVIAAVQFI</sequence>
<keyword evidence="1" id="KW-0472">Membrane</keyword>
<keyword evidence="3" id="KW-1185">Reference proteome</keyword>
<evidence type="ECO:0000256" key="1">
    <source>
        <dbReference type="SAM" id="Phobius"/>
    </source>
</evidence>
<reference evidence="2 3" key="1">
    <citation type="submission" date="2020-12" db="EMBL/GenBank/DDBJ databases">
        <title>Genomic characterization of four novel bacteriophages infecting Klebsiella pneumoniae.</title>
        <authorList>
            <person name="Estrada Bonilla B."/>
            <person name="Costa A.R."/>
            <person name="van Rossum T."/>
            <person name="Hagedoorn S."/>
            <person name="Wallinga H."/>
            <person name="Xiao M."/>
            <person name="Song W."/>
            <person name="Haas P.-J."/>
            <person name="Nobrega F.L."/>
            <person name="Brouns S.J.J."/>
        </authorList>
    </citation>
    <scope>NUCLEOTIDE SEQUENCE [LARGE SCALE GENOMIC DNA]</scope>
</reference>
<keyword evidence="1" id="KW-1133">Transmembrane helix</keyword>
<feature type="transmembrane region" description="Helical" evidence="1">
    <location>
        <begin position="12"/>
        <end position="35"/>
    </location>
</feature>
<dbReference type="EMBL" id="MW394391">
    <property type="protein sequence ID" value="QQV92361.1"/>
    <property type="molecule type" value="Genomic_DNA"/>
</dbReference>
<dbReference type="Proteomes" id="UP000596381">
    <property type="component" value="Segment"/>
</dbReference>
<accession>A0A7U0GBZ3</accession>
<protein>
    <submittedName>
        <fullName evidence="2">Uncharacterized protein</fullName>
    </submittedName>
</protein>
<evidence type="ECO:0000313" key="3">
    <source>
        <dbReference type="Proteomes" id="UP000596381"/>
    </source>
</evidence>
<name>A0A7U0GBZ3_9CAUD</name>